<dbReference type="FunFam" id="3.40.640.10:FF:000004">
    <property type="entry name" value="Acetylornithine aminotransferase"/>
    <property type="match status" value="1"/>
</dbReference>
<feature type="binding site" evidence="8">
    <location>
        <begin position="219"/>
        <end position="222"/>
    </location>
    <ligand>
        <name>pyridoxal 5'-phosphate</name>
        <dbReference type="ChEBI" id="CHEBI:597326"/>
    </ligand>
</feature>
<organism evidence="9 10">
    <name type="scientific">Bordetella genomosp. 13</name>
    <dbReference type="NCBI Taxonomy" id="463040"/>
    <lineage>
        <taxon>Bacteria</taxon>
        <taxon>Pseudomonadati</taxon>
        <taxon>Pseudomonadota</taxon>
        <taxon>Betaproteobacteria</taxon>
        <taxon>Burkholderiales</taxon>
        <taxon>Alcaligenaceae</taxon>
        <taxon>Bordetella</taxon>
    </lineage>
</organism>
<keyword evidence="3 8" id="KW-0032">Aminotransferase</keyword>
<dbReference type="KEGG" id="bgm:CAL15_00535"/>
<dbReference type="GO" id="GO:0005737">
    <property type="term" value="C:cytoplasm"/>
    <property type="evidence" value="ECO:0007669"/>
    <property type="project" value="UniProtKB-SubCell"/>
</dbReference>
<gene>
    <name evidence="8" type="primary">argD</name>
    <name evidence="9" type="ORF">CAL15_00535</name>
</gene>
<dbReference type="GO" id="GO:0006526">
    <property type="term" value="P:L-arginine biosynthetic process"/>
    <property type="evidence" value="ECO:0007669"/>
    <property type="project" value="UniProtKB-UniRule"/>
</dbReference>
<dbReference type="PANTHER" id="PTHR11986">
    <property type="entry name" value="AMINOTRANSFERASE CLASS III"/>
    <property type="match status" value="1"/>
</dbReference>
<keyword evidence="6 8" id="KW-0663">Pyridoxal phosphate</keyword>
<comment type="similarity">
    <text evidence="8">Belongs to the class-III pyridoxal-phosphate-dependent aminotransferase family. ArgD subfamily.</text>
</comment>
<dbReference type="UniPathway" id="UPA00068">
    <property type="reaction ID" value="UER00109"/>
</dbReference>
<feature type="modified residue" description="N6-(pyridoxal phosphate)lysine" evidence="8">
    <location>
        <position position="248"/>
    </location>
</feature>
<dbReference type="PIRSF" id="PIRSF000521">
    <property type="entry name" value="Transaminase_4ab_Lys_Orn"/>
    <property type="match status" value="1"/>
</dbReference>
<evidence type="ECO:0000256" key="4">
    <source>
        <dbReference type="ARBA" id="ARBA00022605"/>
    </source>
</evidence>
<comment type="subcellular location">
    <subcellularLocation>
        <location evidence="8">Cytoplasm</location>
    </subcellularLocation>
</comment>
<comment type="catalytic activity">
    <reaction evidence="7">
        <text>L-2,4-diaminobutanoate + 2-oxoglutarate = L-aspartate 4-semialdehyde + L-glutamate</text>
        <dbReference type="Rhea" id="RHEA:11160"/>
        <dbReference type="ChEBI" id="CHEBI:16810"/>
        <dbReference type="ChEBI" id="CHEBI:29985"/>
        <dbReference type="ChEBI" id="CHEBI:58761"/>
        <dbReference type="ChEBI" id="CHEBI:537519"/>
        <dbReference type="EC" id="2.6.1.76"/>
    </reaction>
</comment>
<comment type="catalytic activity">
    <reaction evidence="8">
        <text>N(2)-acetyl-L-ornithine + 2-oxoglutarate = N-acetyl-L-glutamate 5-semialdehyde + L-glutamate</text>
        <dbReference type="Rhea" id="RHEA:18049"/>
        <dbReference type="ChEBI" id="CHEBI:16810"/>
        <dbReference type="ChEBI" id="CHEBI:29123"/>
        <dbReference type="ChEBI" id="CHEBI:29985"/>
        <dbReference type="ChEBI" id="CHEBI:57805"/>
        <dbReference type="EC" id="2.6.1.11"/>
    </reaction>
</comment>
<dbReference type="Proteomes" id="UP000194161">
    <property type="component" value="Chromosome"/>
</dbReference>
<dbReference type="EC" id="2.6.1.11" evidence="8"/>
<feature type="binding site" evidence="8">
    <location>
        <position position="276"/>
    </location>
    <ligand>
        <name>pyridoxal 5'-phosphate</name>
        <dbReference type="ChEBI" id="CHEBI:597326"/>
    </ligand>
</feature>
<dbReference type="Gene3D" id="3.90.1150.10">
    <property type="entry name" value="Aspartate Aminotransferase, domain 1"/>
    <property type="match status" value="1"/>
</dbReference>
<comment type="cofactor">
    <cofactor evidence="8">
        <name>pyridoxal 5'-phosphate</name>
        <dbReference type="ChEBI" id="CHEBI:597326"/>
    </cofactor>
    <text evidence="8">Binds 1 pyridoxal phosphate per subunit.</text>
</comment>
<dbReference type="InterPro" id="IPR015421">
    <property type="entry name" value="PyrdxlP-dep_Trfase_major"/>
</dbReference>
<dbReference type="InterPro" id="IPR005814">
    <property type="entry name" value="Aminotrans_3"/>
</dbReference>
<dbReference type="RefSeq" id="WP_086076835.1">
    <property type="nucleotide sequence ID" value="NZ_CP021111.1"/>
</dbReference>
<comment type="caution">
    <text evidence="8">Lacks conserved residue(s) required for the propagation of feature annotation.</text>
</comment>
<dbReference type="AlphaFoldDB" id="A0A1W6Z6E8"/>
<evidence type="ECO:0000256" key="6">
    <source>
        <dbReference type="ARBA" id="ARBA00022898"/>
    </source>
</evidence>
<reference evidence="9 10" key="1">
    <citation type="submission" date="2017-05" db="EMBL/GenBank/DDBJ databases">
        <title>Complete and WGS of Bordetella genogroups.</title>
        <authorList>
            <person name="Spilker T."/>
            <person name="LiPuma J."/>
        </authorList>
    </citation>
    <scope>NUCLEOTIDE SEQUENCE [LARGE SCALE GENOMIC DNA]</scope>
    <source>
        <strain evidence="9 10">AU7206</strain>
    </source>
</reference>
<sequence length="395" mass="42987">MDFSQFNVNALMEITSRPELVFVRGEGSWLEDHAGKRYLDFVQGWAVNTLGHCAPEMRRALVEQSEKLMNPSPAFYNLPSIELATRLTASSCFDRVFFANSGAEANEGAIKLARKWGQVRRNGAYKIITMDHGFHGRTLATMSASGKPGWDKMFAPQVEGFPKADLNDLESVRALIDDKTVGIMLEPVQGEAGVFPATREFMQGLRKLADEHQLLLIVDEVQTGMGRTGTMFAYQQFDVVPDIMTLAKGIGGGVPLAALLARQDVCVFAHGDQGGTYNGNPLMAAVGVAVYDTLMSPGFMESVQARATQLSEGLLALSAKWGMKGERGMGLLRALLLDRDDGPAIVEAARNLPEGLLLNAPRANLLRFMPALNVTEAEVARMLEQLDGVIAAVRK</sequence>
<evidence type="ECO:0000313" key="10">
    <source>
        <dbReference type="Proteomes" id="UP000194161"/>
    </source>
</evidence>
<dbReference type="HAMAP" id="MF_01107">
    <property type="entry name" value="ArgD_aminotrans_3"/>
    <property type="match status" value="1"/>
</dbReference>
<evidence type="ECO:0000256" key="2">
    <source>
        <dbReference type="ARBA" id="ARBA00022571"/>
    </source>
</evidence>
<dbReference type="GO" id="GO:0003992">
    <property type="term" value="F:N2-acetyl-L-ornithine:2-oxoglutarate 5-aminotransferase activity"/>
    <property type="evidence" value="ECO:0007669"/>
    <property type="project" value="UniProtKB-UniRule"/>
</dbReference>
<dbReference type="OrthoDB" id="3398487at2"/>
<dbReference type="STRING" id="463040.CAL15_00535"/>
<evidence type="ECO:0000256" key="3">
    <source>
        <dbReference type="ARBA" id="ARBA00022576"/>
    </source>
</evidence>
<dbReference type="GO" id="GO:0045303">
    <property type="term" value="F:diaminobutyrate-2-oxoglutarate transaminase activity"/>
    <property type="evidence" value="ECO:0007669"/>
    <property type="project" value="UniProtKB-EC"/>
</dbReference>
<protein>
    <recommendedName>
        <fullName evidence="8">Acetylornithine aminotransferase</fullName>
        <shortName evidence="8">ACOAT</shortName>
        <ecNumber evidence="8">2.6.1.11</ecNumber>
    </recommendedName>
</protein>
<evidence type="ECO:0000256" key="1">
    <source>
        <dbReference type="ARBA" id="ARBA00004946"/>
    </source>
</evidence>
<dbReference type="InterPro" id="IPR015424">
    <property type="entry name" value="PyrdxlP-dep_Trfase"/>
</dbReference>
<evidence type="ECO:0000256" key="5">
    <source>
        <dbReference type="ARBA" id="ARBA00022679"/>
    </source>
</evidence>
<keyword evidence="8" id="KW-0963">Cytoplasm</keyword>
<dbReference type="NCBIfam" id="NF002985">
    <property type="entry name" value="PRK03715.1"/>
    <property type="match status" value="1"/>
</dbReference>
<evidence type="ECO:0000256" key="7">
    <source>
        <dbReference type="ARBA" id="ARBA00049111"/>
    </source>
</evidence>
<keyword evidence="2 8" id="KW-0055">Arginine biosynthesis</keyword>
<accession>A0A1W6Z6E8</accession>
<feature type="binding site" evidence="8">
    <location>
        <position position="134"/>
    </location>
    <ligand>
        <name>pyridoxal 5'-phosphate</name>
        <dbReference type="ChEBI" id="CHEBI:597326"/>
    </ligand>
</feature>
<dbReference type="CDD" id="cd00610">
    <property type="entry name" value="OAT_like"/>
    <property type="match status" value="1"/>
</dbReference>
<keyword evidence="4 8" id="KW-0028">Amino-acid biosynthesis</keyword>
<dbReference type="Pfam" id="PF00202">
    <property type="entry name" value="Aminotran_3"/>
    <property type="match status" value="1"/>
</dbReference>
<evidence type="ECO:0000313" key="9">
    <source>
        <dbReference type="EMBL" id="ARP92996.1"/>
    </source>
</evidence>
<feature type="binding site" evidence="8">
    <location>
        <position position="137"/>
    </location>
    <ligand>
        <name>N(2)-acetyl-L-ornithine</name>
        <dbReference type="ChEBI" id="CHEBI:57805"/>
    </ligand>
</feature>
<dbReference type="InterPro" id="IPR050103">
    <property type="entry name" value="Class-III_PLP-dep_AT"/>
</dbReference>
<dbReference type="InterPro" id="IPR004636">
    <property type="entry name" value="AcOrn/SuccOrn_fam"/>
</dbReference>
<dbReference type="PROSITE" id="PS00600">
    <property type="entry name" value="AA_TRANSFER_CLASS_3"/>
    <property type="match status" value="1"/>
</dbReference>
<comment type="subunit">
    <text evidence="8">Homodimer.</text>
</comment>
<dbReference type="PANTHER" id="PTHR11986:SF79">
    <property type="entry name" value="ACETYLORNITHINE AMINOTRANSFERASE, MITOCHONDRIAL"/>
    <property type="match status" value="1"/>
</dbReference>
<dbReference type="GO" id="GO:0030170">
    <property type="term" value="F:pyridoxal phosphate binding"/>
    <property type="evidence" value="ECO:0007669"/>
    <property type="project" value="InterPro"/>
</dbReference>
<dbReference type="InterPro" id="IPR049704">
    <property type="entry name" value="Aminotrans_3_PPA_site"/>
</dbReference>
<dbReference type="GO" id="GO:0042802">
    <property type="term" value="F:identical protein binding"/>
    <property type="evidence" value="ECO:0007669"/>
    <property type="project" value="TreeGrafter"/>
</dbReference>
<dbReference type="EMBL" id="CP021111">
    <property type="protein sequence ID" value="ARP92996.1"/>
    <property type="molecule type" value="Genomic_DNA"/>
</dbReference>
<comment type="pathway">
    <text evidence="8">Amino-acid biosynthesis; L-arginine biosynthesis; N(2)-acetyl-L-ornithine from L-glutamate: step 4/4.</text>
</comment>
<dbReference type="NCBIfam" id="NF002325">
    <property type="entry name" value="PRK01278.1"/>
    <property type="match status" value="1"/>
</dbReference>
<feature type="binding site" evidence="8">
    <location>
        <begin position="102"/>
        <end position="103"/>
    </location>
    <ligand>
        <name>pyridoxal 5'-phosphate</name>
        <dbReference type="ChEBI" id="CHEBI:597326"/>
    </ligand>
</feature>
<proteinExistence type="inferred from homology"/>
<dbReference type="InterPro" id="IPR015422">
    <property type="entry name" value="PyrdxlP-dep_Trfase_small"/>
</dbReference>
<keyword evidence="10" id="KW-1185">Reference proteome</keyword>
<dbReference type="Gene3D" id="3.40.640.10">
    <property type="entry name" value="Type I PLP-dependent aspartate aminotransferase-like (Major domain)"/>
    <property type="match status" value="1"/>
</dbReference>
<name>A0A1W6Z6E8_9BORD</name>
<comment type="pathway">
    <text evidence="1">Amine and polyamine biosynthesis; ectoine biosynthesis; L-ectoine from L-aspartate 4-semialdehyde: step 1/3.</text>
</comment>
<comment type="miscellaneous">
    <text evidence="8">May also have succinyldiaminopimelate aminotransferase activity, thus carrying out the corresponding step in lysine biosynthesis.</text>
</comment>
<evidence type="ECO:0000256" key="8">
    <source>
        <dbReference type="HAMAP-Rule" id="MF_01107"/>
    </source>
</evidence>
<keyword evidence="5 8" id="KW-0808">Transferase</keyword>
<dbReference type="SUPFAM" id="SSF53383">
    <property type="entry name" value="PLP-dependent transferases"/>
    <property type="match status" value="1"/>
</dbReference>